<dbReference type="Proteomes" id="UP000789366">
    <property type="component" value="Unassembled WGS sequence"/>
</dbReference>
<proteinExistence type="predicted"/>
<sequence>DTENTTITKNDTVNAVKKHTTIRHLEFDKVFNKYVEKHNKIIAKLLKPSNESNLLELPKVIVAKPDMNTGYGNRLVGVVCGFLYSLITDRLFFIDGYSNFENYYEKDFEHDWKIIEHLYQDSSSRYLHDTNDYNDFPLVARGNLSDEKTDILYVHTWDYACAPI</sequence>
<evidence type="ECO:0000313" key="1">
    <source>
        <dbReference type="EMBL" id="CAG8776488.1"/>
    </source>
</evidence>
<accession>A0ACA9R576</accession>
<dbReference type="EMBL" id="CAJVPW010057427">
    <property type="protein sequence ID" value="CAG8776488.1"/>
    <property type="molecule type" value="Genomic_DNA"/>
</dbReference>
<name>A0ACA9R576_9GLOM</name>
<comment type="caution">
    <text evidence="1">The sequence shown here is derived from an EMBL/GenBank/DDBJ whole genome shotgun (WGS) entry which is preliminary data.</text>
</comment>
<reference evidence="1" key="1">
    <citation type="submission" date="2021-06" db="EMBL/GenBank/DDBJ databases">
        <authorList>
            <person name="Kallberg Y."/>
            <person name="Tangrot J."/>
            <person name="Rosling A."/>
        </authorList>
    </citation>
    <scope>NUCLEOTIDE SEQUENCE</scope>
    <source>
        <strain evidence="1">28 12/20/2015</strain>
    </source>
</reference>
<gene>
    <name evidence="1" type="ORF">SPELUC_LOCUS16095</name>
</gene>
<keyword evidence="2" id="KW-1185">Reference proteome</keyword>
<feature type="non-terminal residue" evidence="1">
    <location>
        <position position="164"/>
    </location>
</feature>
<evidence type="ECO:0000313" key="2">
    <source>
        <dbReference type="Proteomes" id="UP000789366"/>
    </source>
</evidence>
<feature type="non-terminal residue" evidence="1">
    <location>
        <position position="1"/>
    </location>
</feature>
<protein>
    <submittedName>
        <fullName evidence="1">15206_t:CDS:1</fullName>
    </submittedName>
</protein>
<organism evidence="1 2">
    <name type="scientific">Cetraspora pellucida</name>
    <dbReference type="NCBI Taxonomy" id="1433469"/>
    <lineage>
        <taxon>Eukaryota</taxon>
        <taxon>Fungi</taxon>
        <taxon>Fungi incertae sedis</taxon>
        <taxon>Mucoromycota</taxon>
        <taxon>Glomeromycotina</taxon>
        <taxon>Glomeromycetes</taxon>
        <taxon>Diversisporales</taxon>
        <taxon>Gigasporaceae</taxon>
        <taxon>Cetraspora</taxon>
    </lineage>
</organism>